<dbReference type="PANTHER" id="PTHR31490">
    <property type="entry name" value="GLYCOSYL HYDROLASE"/>
    <property type="match status" value="1"/>
</dbReference>
<dbReference type="InterPro" id="IPR001000">
    <property type="entry name" value="GH10_dom"/>
</dbReference>
<gene>
    <name evidence="6" type="ORF">TanjilG_03558</name>
</gene>
<evidence type="ECO:0000313" key="7">
    <source>
        <dbReference type="Proteomes" id="UP000188354"/>
    </source>
</evidence>
<dbReference type="GO" id="GO:0000272">
    <property type="term" value="P:polysaccharide catabolic process"/>
    <property type="evidence" value="ECO:0007669"/>
    <property type="project" value="UniProtKB-KW"/>
</dbReference>
<name>A0A1J7I4K8_LUPAN</name>
<dbReference type="Gene3D" id="3.20.20.80">
    <property type="entry name" value="Glycosidases"/>
    <property type="match status" value="2"/>
</dbReference>
<evidence type="ECO:0000256" key="1">
    <source>
        <dbReference type="ARBA" id="ARBA00007495"/>
    </source>
</evidence>
<evidence type="ECO:0000313" key="6">
    <source>
        <dbReference type="EMBL" id="OIW07771.1"/>
    </source>
</evidence>
<keyword evidence="3" id="KW-0119">Carbohydrate metabolism</keyword>
<evidence type="ECO:0000256" key="2">
    <source>
        <dbReference type="ARBA" id="ARBA00022801"/>
    </source>
</evidence>
<dbReference type="SUPFAM" id="SSF51445">
    <property type="entry name" value="(Trans)glycosidases"/>
    <property type="match status" value="2"/>
</dbReference>
<dbReference type="Gramene" id="OIW07771">
    <property type="protein sequence ID" value="OIW07771"/>
    <property type="gene ID" value="TanjilG_03558"/>
</dbReference>
<evidence type="ECO:0000256" key="4">
    <source>
        <dbReference type="ARBA" id="ARBA00023326"/>
    </source>
</evidence>
<dbReference type="Proteomes" id="UP000188354">
    <property type="component" value="Chromosome LG07"/>
</dbReference>
<dbReference type="PANTHER" id="PTHR31490:SF3">
    <property type="entry name" value="GLYCOSYL HYDROLASE FAMILY 10 PROTEIN"/>
    <property type="match status" value="1"/>
</dbReference>
<dbReference type="InterPro" id="IPR017853">
    <property type="entry name" value="GH"/>
</dbReference>
<keyword evidence="4" id="KW-0624">Polysaccharide degradation</keyword>
<dbReference type="Gene3D" id="3.40.50.1440">
    <property type="entry name" value="Tubulin/FtsZ, GTPase domain"/>
    <property type="match status" value="1"/>
</dbReference>
<organism evidence="6 7">
    <name type="scientific">Lupinus angustifolius</name>
    <name type="common">Narrow-leaved blue lupine</name>
    <dbReference type="NCBI Taxonomy" id="3871"/>
    <lineage>
        <taxon>Eukaryota</taxon>
        <taxon>Viridiplantae</taxon>
        <taxon>Streptophyta</taxon>
        <taxon>Embryophyta</taxon>
        <taxon>Tracheophyta</taxon>
        <taxon>Spermatophyta</taxon>
        <taxon>Magnoliopsida</taxon>
        <taxon>eudicotyledons</taxon>
        <taxon>Gunneridae</taxon>
        <taxon>Pentapetalae</taxon>
        <taxon>rosids</taxon>
        <taxon>fabids</taxon>
        <taxon>Fabales</taxon>
        <taxon>Fabaceae</taxon>
        <taxon>Papilionoideae</taxon>
        <taxon>50 kb inversion clade</taxon>
        <taxon>genistoids sensu lato</taxon>
        <taxon>core genistoids</taxon>
        <taxon>Genisteae</taxon>
        <taxon>Lupinus</taxon>
    </lineage>
</organism>
<reference evidence="6 7" key="1">
    <citation type="journal article" date="2017" name="Plant Biotechnol. J.">
        <title>A comprehensive draft genome sequence for lupin (Lupinus angustifolius), an emerging health food: insights into plant-microbe interactions and legume evolution.</title>
        <authorList>
            <person name="Hane J.K."/>
            <person name="Ming Y."/>
            <person name="Kamphuis L.G."/>
            <person name="Nelson M.N."/>
            <person name="Garg G."/>
            <person name="Atkins C.A."/>
            <person name="Bayer P.E."/>
            <person name="Bravo A."/>
            <person name="Bringans S."/>
            <person name="Cannon S."/>
            <person name="Edwards D."/>
            <person name="Foley R."/>
            <person name="Gao L.L."/>
            <person name="Harrison M.J."/>
            <person name="Huang W."/>
            <person name="Hurgobin B."/>
            <person name="Li S."/>
            <person name="Liu C.W."/>
            <person name="McGrath A."/>
            <person name="Morahan G."/>
            <person name="Murray J."/>
            <person name="Weller J."/>
            <person name="Jian J."/>
            <person name="Singh K.B."/>
        </authorList>
    </citation>
    <scope>NUCLEOTIDE SEQUENCE [LARGE SCALE GENOMIC DNA]</scope>
    <source>
        <strain evidence="7">cv. Tanjil</strain>
        <tissue evidence="6">Whole plant</tissue>
    </source>
</reference>
<dbReference type="InterPro" id="IPR044846">
    <property type="entry name" value="GH10"/>
</dbReference>
<evidence type="ECO:0000259" key="5">
    <source>
        <dbReference type="Pfam" id="PF00331"/>
    </source>
</evidence>
<evidence type="ECO:0000256" key="3">
    <source>
        <dbReference type="ARBA" id="ARBA00023277"/>
    </source>
</evidence>
<dbReference type="SUPFAM" id="SSF52490">
    <property type="entry name" value="Tubulin nucleotide-binding domain-like"/>
    <property type="match status" value="1"/>
</dbReference>
<dbReference type="Pfam" id="PF00331">
    <property type="entry name" value="Glyco_hydro_10"/>
    <property type="match status" value="1"/>
</dbReference>
<keyword evidence="2" id="KW-0378">Hydrolase</keyword>
<dbReference type="EMBL" id="CM007367">
    <property type="protein sequence ID" value="OIW07771.1"/>
    <property type="molecule type" value="Genomic_DNA"/>
</dbReference>
<dbReference type="AlphaFoldDB" id="A0A1J7I4K8"/>
<keyword evidence="7" id="KW-1185">Reference proteome</keyword>
<comment type="similarity">
    <text evidence="1">Belongs to the glycosyl hydrolase 10 (cellulase F) family.</text>
</comment>
<feature type="domain" description="GH10" evidence="5">
    <location>
        <begin position="123"/>
        <end position="185"/>
    </location>
</feature>
<dbReference type="GO" id="GO:0031176">
    <property type="term" value="F:endo-1,4-beta-xylanase activity"/>
    <property type="evidence" value="ECO:0007669"/>
    <property type="project" value="UniProtKB-ARBA"/>
</dbReference>
<sequence length="207" mass="23678">MDLQPRTMESIRLGPDDKIFRPDNFVFGQSGAGNNWAKDHYTEETKASHNSSCVRYQGKENGRSYYDYKAGLKELHFGSPITNIILSNFPYQNWFVKRFNVVVFENELKWYATENYSDVNSTVDAYIPRQRELQHNGIFMDGIGLESHFTVPNLPLVRTILDKFATLDLPIGLIEVDISKTLDKNAQAILLRGIGGQRIEEGLQISR</sequence>
<dbReference type="InterPro" id="IPR036525">
    <property type="entry name" value="Tubulin/FtsZ_GTPase_sf"/>
</dbReference>
<dbReference type="STRING" id="3871.A0A1J7I4K8"/>
<proteinExistence type="inferred from homology"/>
<protein>
    <recommendedName>
        <fullName evidence="5">GH10 domain-containing protein</fullName>
    </recommendedName>
</protein>
<accession>A0A1J7I4K8</accession>